<evidence type="ECO:0000313" key="10">
    <source>
        <dbReference type="EMBL" id="PNN29227.1"/>
    </source>
</evidence>
<evidence type="ECO:0000256" key="5">
    <source>
        <dbReference type="ARBA" id="ARBA00022683"/>
    </source>
</evidence>
<evidence type="ECO:0000256" key="1">
    <source>
        <dbReference type="ARBA" id="ARBA00004651"/>
    </source>
</evidence>
<dbReference type="Proteomes" id="UP000053523">
    <property type="component" value="Unassembled WGS sequence"/>
</dbReference>
<evidence type="ECO:0000256" key="9">
    <source>
        <dbReference type="SAM" id="Phobius"/>
    </source>
</evidence>
<evidence type="ECO:0000256" key="2">
    <source>
        <dbReference type="ARBA" id="ARBA00022448"/>
    </source>
</evidence>
<feature type="transmembrane region" description="Helical" evidence="9">
    <location>
        <begin position="189"/>
        <end position="209"/>
    </location>
</feature>
<keyword evidence="6 9" id="KW-0812">Transmembrane</keyword>
<feature type="transmembrane region" description="Helical" evidence="9">
    <location>
        <begin position="126"/>
        <end position="159"/>
    </location>
</feature>
<keyword evidence="4" id="KW-0762">Sugar transport</keyword>
<keyword evidence="2" id="KW-0813">Transport</keyword>
<evidence type="ECO:0000256" key="7">
    <source>
        <dbReference type="ARBA" id="ARBA00022989"/>
    </source>
</evidence>
<feature type="transmembrane region" description="Helical" evidence="9">
    <location>
        <begin position="230"/>
        <end position="248"/>
    </location>
</feature>
<dbReference type="PANTHER" id="PTHR37324">
    <property type="entry name" value="PTS SYSTEM GALACTITOL-SPECIFIC EIIC COMPONENT"/>
    <property type="match status" value="1"/>
</dbReference>
<dbReference type="GO" id="GO:0015577">
    <property type="term" value="F:galactitol transmembrane transporter activity"/>
    <property type="evidence" value="ECO:0007669"/>
    <property type="project" value="InterPro"/>
</dbReference>
<protein>
    <submittedName>
        <fullName evidence="10">PTS galactitol transporter subunit IIC</fullName>
    </submittedName>
</protein>
<feature type="transmembrane region" description="Helical" evidence="9">
    <location>
        <begin position="45"/>
        <end position="64"/>
    </location>
</feature>
<gene>
    <name evidence="10" type="ORF">AL503_003620</name>
</gene>
<feature type="transmembrane region" description="Helical" evidence="9">
    <location>
        <begin position="12"/>
        <end position="33"/>
    </location>
</feature>
<feature type="transmembrane region" description="Helical" evidence="9">
    <location>
        <begin position="360"/>
        <end position="382"/>
    </location>
</feature>
<dbReference type="GO" id="GO:0009401">
    <property type="term" value="P:phosphoenolpyruvate-dependent sugar phosphotransferase system"/>
    <property type="evidence" value="ECO:0007669"/>
    <property type="project" value="UniProtKB-KW"/>
</dbReference>
<feature type="transmembrane region" description="Helical" evidence="9">
    <location>
        <begin position="254"/>
        <end position="276"/>
    </location>
</feature>
<dbReference type="PIRSF" id="PIRSF006304">
    <property type="entry name" value="GatC"/>
    <property type="match status" value="1"/>
</dbReference>
<organism evidence="10 11">
    <name type="scientific">Staphylococcus haemolyticus</name>
    <dbReference type="NCBI Taxonomy" id="1283"/>
    <lineage>
        <taxon>Bacteria</taxon>
        <taxon>Bacillati</taxon>
        <taxon>Bacillota</taxon>
        <taxon>Bacilli</taxon>
        <taxon>Bacillales</taxon>
        <taxon>Staphylococcaceae</taxon>
        <taxon>Staphylococcus</taxon>
    </lineage>
</organism>
<dbReference type="Pfam" id="PF03611">
    <property type="entry name" value="EIIC-GAT"/>
    <property type="match status" value="1"/>
</dbReference>
<evidence type="ECO:0000256" key="6">
    <source>
        <dbReference type="ARBA" id="ARBA00022692"/>
    </source>
</evidence>
<dbReference type="PANTHER" id="PTHR37324:SF2">
    <property type="entry name" value="PTS SYSTEM GALACTITOL-SPECIFIC EIIC COMPONENT"/>
    <property type="match status" value="1"/>
</dbReference>
<evidence type="ECO:0000256" key="8">
    <source>
        <dbReference type="ARBA" id="ARBA00023136"/>
    </source>
</evidence>
<dbReference type="InterPro" id="IPR004703">
    <property type="entry name" value="PTS_sugar-sp_permease"/>
</dbReference>
<keyword evidence="3" id="KW-1003">Cell membrane</keyword>
<proteinExistence type="predicted"/>
<keyword evidence="8 9" id="KW-0472">Membrane</keyword>
<dbReference type="InterPro" id="IPR013853">
    <property type="entry name" value="EIIC-GAT"/>
</dbReference>
<keyword evidence="7 9" id="KW-1133">Transmembrane helix</keyword>
<evidence type="ECO:0000313" key="11">
    <source>
        <dbReference type="Proteomes" id="UP000053523"/>
    </source>
</evidence>
<feature type="transmembrane region" description="Helical" evidence="9">
    <location>
        <begin position="335"/>
        <end position="353"/>
    </location>
</feature>
<evidence type="ECO:0000256" key="4">
    <source>
        <dbReference type="ARBA" id="ARBA00022597"/>
    </source>
</evidence>
<name>A0A2K0AW27_STAHA</name>
<dbReference type="EMBL" id="LORN02000014">
    <property type="protein sequence ID" value="PNN29227.1"/>
    <property type="molecule type" value="Genomic_DNA"/>
</dbReference>
<dbReference type="GeneID" id="74187426"/>
<dbReference type="RefSeq" id="WP_002497491.1">
    <property type="nucleotide sequence ID" value="NZ_CABMHO010000091.1"/>
</dbReference>
<evidence type="ECO:0000256" key="3">
    <source>
        <dbReference type="ARBA" id="ARBA00022475"/>
    </source>
</evidence>
<dbReference type="AlphaFoldDB" id="A0A2K0AW27"/>
<feature type="transmembrane region" description="Helical" evidence="9">
    <location>
        <begin position="296"/>
        <end position="329"/>
    </location>
</feature>
<dbReference type="GO" id="GO:0005886">
    <property type="term" value="C:plasma membrane"/>
    <property type="evidence" value="ECO:0007669"/>
    <property type="project" value="UniProtKB-SubCell"/>
</dbReference>
<comment type="subcellular location">
    <subcellularLocation>
        <location evidence="1">Cell membrane</location>
        <topology evidence="1">Multi-pass membrane protein</topology>
    </subcellularLocation>
</comment>
<feature type="transmembrane region" description="Helical" evidence="9">
    <location>
        <begin position="84"/>
        <end position="114"/>
    </location>
</feature>
<comment type="caution">
    <text evidence="10">The sequence shown here is derived from an EMBL/GenBank/DDBJ whole genome shotgun (WGS) entry which is preliminary data.</text>
</comment>
<accession>A0A2K0AW27</accession>
<sequence>MSQINNLFQWFISLGGPAIMFVIITLLSLGFGVKFSKSLESGIRMAIALTGMTAAISLLTEALGPALQDFVKSTGVDLHITDLGWAPMAVITWGSIYTLYFAFICTIVNLLLLFTNKTKTLNVDLFNIWNISIIGLLVEYYAHNMIITSLFVIMIYTLMLKNSDVLKPSINKVLNYDENNVTTTAHPSLLIAPFVFVIDIFITKFLPFIDKFDFNAETLNKKIGFWGSKFAIGVYLGAFIGVLGQQSLKDVLTLGFTTGVVLELFAYIGGWFGPAIEPLSNRISSIMSSKLRGRKLFIGIDWPILASSAELWAVVNILAPILLFIAMFLPGNNVLPLGGILLTVLVPALLLITKGKVIRMTIIGTILLPLFLWAATMISSFLTNTSKKIGEFPSGLSDGQMFSSVDSDPIEKMLGMLVGNAWNTFDIQLVIPAVIAVIVYISFFFWYFKAISKKDQNSN</sequence>
<keyword evidence="5" id="KW-0598">Phosphotransferase system</keyword>
<feature type="transmembrane region" description="Helical" evidence="9">
    <location>
        <begin position="427"/>
        <end position="448"/>
    </location>
</feature>
<reference evidence="10 11" key="1">
    <citation type="submission" date="2017-12" db="EMBL/GenBank/DDBJ databases">
        <title>FDA dAtabase for Regulatory Grade micrObial Sequences (FDA-ARGOS): Supporting development and validation of Infectious Disease Dx tests.</title>
        <authorList>
            <person name="Hoffmann M."/>
            <person name="Allard M."/>
            <person name="Evans P."/>
            <person name="Brown E."/>
            <person name="Tallon L."/>
            <person name="Sadzewicz L."/>
            <person name="Sengamalay N."/>
            <person name="Ott S."/>
            <person name="Godinez A."/>
            <person name="Nagaraj S."/>
            <person name="Vavikolanu K."/>
            <person name="Aluvathingal J."/>
            <person name="Nadendla S."/>
            <person name="Sichtig H."/>
        </authorList>
    </citation>
    <scope>NUCLEOTIDE SEQUENCE [LARGE SCALE GENOMIC DNA]</scope>
    <source>
        <strain evidence="10 11">FDAARGOS_148</strain>
    </source>
</reference>